<dbReference type="GO" id="GO:0046872">
    <property type="term" value="F:metal ion binding"/>
    <property type="evidence" value="ECO:0007669"/>
    <property type="project" value="UniProtKB-KW"/>
</dbReference>
<dbReference type="SUPFAM" id="SSF74650">
    <property type="entry name" value="Galactose mutarotase-like"/>
    <property type="match status" value="1"/>
</dbReference>
<dbReference type="InterPro" id="IPR011682">
    <property type="entry name" value="Glyco_hydro_38_C"/>
</dbReference>
<dbReference type="Pfam" id="PF07748">
    <property type="entry name" value="Glyco_hydro_38C"/>
    <property type="match status" value="1"/>
</dbReference>
<keyword evidence="8" id="KW-1185">Reference proteome</keyword>
<dbReference type="Pfam" id="PF01074">
    <property type="entry name" value="Glyco_hydro_38N"/>
    <property type="match status" value="1"/>
</dbReference>
<evidence type="ECO:0000259" key="6">
    <source>
        <dbReference type="SMART" id="SM00872"/>
    </source>
</evidence>
<accession>A0AAE3KMH6</accession>
<dbReference type="EMBL" id="JAMZMM010000076">
    <property type="protein sequence ID" value="MCP2728821.1"/>
    <property type="molecule type" value="Genomic_DNA"/>
</dbReference>
<comment type="caution">
    <text evidence="7">The sequence shown here is derived from an EMBL/GenBank/DDBJ whole genome shotgun (WGS) entry which is preliminary data.</text>
</comment>
<dbReference type="InterPro" id="IPR028995">
    <property type="entry name" value="Glyco_hydro_57/38_cen_sf"/>
</dbReference>
<gene>
    <name evidence="7" type="ORF">NJ959_10125</name>
</gene>
<evidence type="ECO:0000256" key="5">
    <source>
        <dbReference type="SAM" id="MobiDB-lite"/>
    </source>
</evidence>
<dbReference type="Gene3D" id="2.60.40.2220">
    <property type="match status" value="1"/>
</dbReference>
<dbReference type="PANTHER" id="PTHR46017:SF1">
    <property type="entry name" value="ALPHA-MANNOSIDASE 2C1"/>
    <property type="match status" value="1"/>
</dbReference>
<dbReference type="InterPro" id="IPR037094">
    <property type="entry name" value="Glyco_hydro_38_cen_sf"/>
</dbReference>
<dbReference type="Gene3D" id="2.70.98.30">
    <property type="entry name" value="Golgi alpha-mannosidase II, domain 4"/>
    <property type="match status" value="1"/>
</dbReference>
<dbReference type="Proteomes" id="UP001204953">
    <property type="component" value="Unassembled WGS sequence"/>
</dbReference>
<name>A0AAE3KMH6_9CYAN</name>
<dbReference type="GO" id="GO:0004559">
    <property type="term" value="F:alpha-mannosidase activity"/>
    <property type="evidence" value="ECO:0007669"/>
    <property type="project" value="InterPro"/>
</dbReference>
<reference evidence="7" key="1">
    <citation type="submission" date="2022-06" db="EMBL/GenBank/DDBJ databases">
        <title>New cyanobacteria of genus Symplocastrum in benthos of Lake Baikal.</title>
        <authorList>
            <person name="Sorokovikova E."/>
            <person name="Tikhonova I."/>
            <person name="Krasnopeev A."/>
            <person name="Evseev P."/>
            <person name="Gladkikh A."/>
            <person name="Belykh O."/>
        </authorList>
    </citation>
    <scope>NUCLEOTIDE SEQUENCE</scope>
    <source>
        <strain evidence="7">BBK-W-15</strain>
    </source>
</reference>
<dbReference type="AlphaFoldDB" id="A0AAE3KMH6"/>
<comment type="similarity">
    <text evidence="1">Belongs to the glycosyl hydrolase 38 family.</text>
</comment>
<proteinExistence type="inferred from homology"/>
<dbReference type="InterPro" id="IPR011013">
    <property type="entry name" value="Gal_mutarotase_sf_dom"/>
</dbReference>
<dbReference type="CDD" id="cd10789">
    <property type="entry name" value="GH38N_AMII_ER_cytosolic"/>
    <property type="match status" value="1"/>
</dbReference>
<evidence type="ECO:0000256" key="3">
    <source>
        <dbReference type="ARBA" id="ARBA00022801"/>
    </source>
</evidence>
<keyword evidence="4" id="KW-0326">Glycosidase</keyword>
<dbReference type="PANTHER" id="PTHR46017">
    <property type="entry name" value="ALPHA-MANNOSIDASE 2C1"/>
    <property type="match status" value="1"/>
</dbReference>
<dbReference type="InterPro" id="IPR041147">
    <property type="entry name" value="GH38_C"/>
</dbReference>
<sequence length="1277" mass="144075">MNTPSQTINKLRALTQIDIQSNWHYSTQDLSPEEIKTDIPTNWQKVELNPKGYIIWDKGSKLIWLGQKIIVPENLQGYPLSGLALKLALTWWAADAKIFVNGELVQEGDLFDSSARVLLNWAVTPGAEIIVLLRLVSPGHDIGGLMRSLCVYEVNSESIDKSTNSLDPGFVADELEIIHIYIDLFAPEKLDTLESAIAKINWDLVSDKEEFDKSLSILRENLLLQWGMVNGESGMGENYLKSRESFASITQNSIHLLGHAHLDMAWLWTVTETWAVAERTFESVLKLQTEYPDLTFCHSTPALYAWIEQNRPNLFQRIKEKIALGKWEIVGGMWVEPELNLINGESIVRQILYAQRYVKEKFGNLTKIAWLPDSFGFTWQLPQLLKQGGIEYFVTQKLHWNDTTKFPHGIFWWQSPDGSKILSLISPPNTAGVMDTNPITMGKYAIDWEKQTGLKDTLWLPGVGDHGGGPTRDMLEIAKRWQNSPFFPKLEFTTAIAFLDKIQHQNQLPPKNPLRTSAKTSAPSALKTNPATLPVWHDELYLEFHRGCYTTHADQKYWNRRCEGLLYQAEVFASLAAMVVGGEAEDFFKRIDAQRLLARVGRKGRRKGRKEGGYPKFQLEEAWKKVLFNQFHDILPGTSIGEVFVEANRAWLDVEAVCLEILQNSITATASQILLPTPPSPDAKPVFIFNALNWARSQVVSLPLSSIAIDFTAESNREMGELSDQPINPTKIPNSKIGKSPDNAIFANSEFLPKDMSHAKLPSPPTHPSRFSYIYIDGREVPQNPENLSQPEQITDKNPIKCPIWQIYDSSGVILPSQQTTDSLLFFASGIPDVGYQLFWLVKGEAENLAVIGSEAEKYSVSAHLSHHDSSISRFLQSDTIGEKNWVLENNLLRVIVDDETGNLRSIFDKVNEREILAKGGGGNELQGFKDSGQYWDAWNIDPNYEGHRLEETELVSIKWIESGELRSRLRVIRKLGKSEFCQDYILDWASPLLKIATRVDWQEEHVLLKAAFPLNIEADFATYEIPCGAIARSTKLETPAEKAKWEVPALRWADLSESGDRQDACSTNFLDCEGEIVSDKEFSPLPIYGVSLLNDSKYGYDAKSSQLRLTLLRSPTWPDPDCDRGIHEFTYAIYPHSGTWQSAHTVRQGYELNVPLQIIVGKASCLSNGEREVGAKISSHLLHPTSSRLDLGAENLILMAFKQKEDNPQEWILRCYECHGETAQLSLKSDLGLRVVERVDLLERSQNSSEPSGNNDICQIAPWQIASFVVRLGLED</sequence>
<dbReference type="SMART" id="SM00872">
    <property type="entry name" value="Alpha-mann_mid"/>
    <property type="match status" value="1"/>
</dbReference>
<evidence type="ECO:0000313" key="8">
    <source>
        <dbReference type="Proteomes" id="UP001204953"/>
    </source>
</evidence>
<dbReference type="Gene3D" id="1.20.1270.50">
    <property type="entry name" value="Glycoside hydrolase family 38, central domain"/>
    <property type="match status" value="1"/>
</dbReference>
<dbReference type="InterPro" id="IPR027291">
    <property type="entry name" value="Glyco_hydro_38_N_sf"/>
</dbReference>
<evidence type="ECO:0000256" key="4">
    <source>
        <dbReference type="ARBA" id="ARBA00023295"/>
    </source>
</evidence>
<evidence type="ECO:0000256" key="1">
    <source>
        <dbReference type="ARBA" id="ARBA00009792"/>
    </source>
</evidence>
<dbReference type="InterPro" id="IPR015341">
    <property type="entry name" value="Glyco_hydro_38_cen"/>
</dbReference>
<dbReference type="SUPFAM" id="SSF88713">
    <property type="entry name" value="Glycoside hydrolase/deacetylase"/>
    <property type="match status" value="1"/>
</dbReference>
<keyword evidence="3" id="KW-0378">Hydrolase</keyword>
<dbReference type="Pfam" id="PF17677">
    <property type="entry name" value="Glyco_hydro38C2"/>
    <property type="match status" value="1"/>
</dbReference>
<feature type="domain" description="Glycoside hydrolase family 38 central" evidence="6">
    <location>
        <begin position="543"/>
        <end position="651"/>
    </location>
</feature>
<evidence type="ECO:0000313" key="7">
    <source>
        <dbReference type="EMBL" id="MCP2728821.1"/>
    </source>
</evidence>
<dbReference type="GO" id="GO:0009313">
    <property type="term" value="P:oligosaccharide catabolic process"/>
    <property type="evidence" value="ECO:0007669"/>
    <property type="project" value="TreeGrafter"/>
</dbReference>
<dbReference type="InterPro" id="IPR000602">
    <property type="entry name" value="Glyco_hydro_38_N"/>
</dbReference>
<dbReference type="GO" id="GO:0030246">
    <property type="term" value="F:carbohydrate binding"/>
    <property type="evidence" value="ECO:0007669"/>
    <property type="project" value="InterPro"/>
</dbReference>
<dbReference type="InterPro" id="IPR011330">
    <property type="entry name" value="Glyco_hydro/deAcase_b/a-brl"/>
</dbReference>
<keyword evidence="2" id="KW-0479">Metal-binding</keyword>
<protein>
    <submittedName>
        <fullName evidence="7">Alpha-mannosidase</fullName>
    </submittedName>
</protein>
<dbReference type="Gene3D" id="3.20.110.10">
    <property type="entry name" value="Glycoside hydrolase 38, N terminal domain"/>
    <property type="match status" value="1"/>
</dbReference>
<evidence type="ECO:0000256" key="2">
    <source>
        <dbReference type="ARBA" id="ARBA00022723"/>
    </source>
</evidence>
<feature type="region of interest" description="Disordered" evidence="5">
    <location>
        <begin position="508"/>
        <end position="528"/>
    </location>
</feature>
<organism evidence="7 8">
    <name type="scientific">Limnofasciculus baicalensis BBK-W-15</name>
    <dbReference type="NCBI Taxonomy" id="2699891"/>
    <lineage>
        <taxon>Bacteria</taxon>
        <taxon>Bacillati</taxon>
        <taxon>Cyanobacteriota</taxon>
        <taxon>Cyanophyceae</taxon>
        <taxon>Coleofasciculales</taxon>
        <taxon>Coleofasciculaceae</taxon>
        <taxon>Limnofasciculus</taxon>
        <taxon>Limnofasciculus baicalensis</taxon>
    </lineage>
</organism>
<dbReference type="SUPFAM" id="SSF88688">
    <property type="entry name" value="Families 57/38 glycoside transferase middle domain"/>
    <property type="match status" value="1"/>
</dbReference>
<dbReference type="GO" id="GO:0006013">
    <property type="term" value="P:mannose metabolic process"/>
    <property type="evidence" value="ECO:0007669"/>
    <property type="project" value="InterPro"/>
</dbReference>
<dbReference type="Pfam" id="PF09261">
    <property type="entry name" value="Alpha-mann_mid"/>
    <property type="match status" value="1"/>
</dbReference>
<dbReference type="RefSeq" id="WP_254011611.1">
    <property type="nucleotide sequence ID" value="NZ_JAMZMM010000076.1"/>
</dbReference>